<organism evidence="3 4">
    <name type="scientific">Galendromus occidentalis</name>
    <name type="common">western predatory mite</name>
    <dbReference type="NCBI Taxonomy" id="34638"/>
    <lineage>
        <taxon>Eukaryota</taxon>
        <taxon>Metazoa</taxon>
        <taxon>Ecdysozoa</taxon>
        <taxon>Arthropoda</taxon>
        <taxon>Chelicerata</taxon>
        <taxon>Arachnida</taxon>
        <taxon>Acari</taxon>
        <taxon>Parasitiformes</taxon>
        <taxon>Mesostigmata</taxon>
        <taxon>Gamasina</taxon>
        <taxon>Phytoseioidea</taxon>
        <taxon>Phytoseiidae</taxon>
        <taxon>Typhlodrominae</taxon>
        <taxon>Galendromus</taxon>
    </lineage>
</organism>
<dbReference type="PANTHER" id="PTHR11451:SF44">
    <property type="entry name" value="THREONINE--TRNA LIGASE, CHLOROPLASTIC_MITOCHONDRIAL 2"/>
    <property type="match status" value="1"/>
</dbReference>
<keyword evidence="1" id="KW-0648">Protein biosynthesis</keyword>
<feature type="region of interest" description="Disordered" evidence="2">
    <location>
        <begin position="318"/>
        <end position="358"/>
    </location>
</feature>
<feature type="compositionally biased region" description="Polar residues" evidence="2">
    <location>
        <begin position="349"/>
        <end position="358"/>
    </location>
</feature>
<protein>
    <submittedName>
        <fullName evidence="4">39S ribosomal protein L39, mitochondrial</fullName>
    </submittedName>
</protein>
<proteinExistence type="predicted"/>
<accession>A0AAJ6QRB8</accession>
<feature type="compositionally biased region" description="Acidic residues" evidence="2">
    <location>
        <begin position="339"/>
        <end position="348"/>
    </location>
</feature>
<dbReference type="GO" id="GO:0004829">
    <property type="term" value="F:threonine-tRNA ligase activity"/>
    <property type="evidence" value="ECO:0007669"/>
    <property type="project" value="TreeGrafter"/>
</dbReference>
<name>A0AAJ6QRB8_9ACAR</name>
<dbReference type="AlphaFoldDB" id="A0AAJ6QRB8"/>
<reference evidence="4" key="1">
    <citation type="submission" date="2025-08" db="UniProtKB">
        <authorList>
            <consortium name="RefSeq"/>
        </authorList>
    </citation>
    <scope>IDENTIFICATION</scope>
</reference>
<keyword evidence="4" id="KW-0687">Ribonucleoprotein</keyword>
<dbReference type="GO" id="GO:0005739">
    <property type="term" value="C:mitochondrion"/>
    <property type="evidence" value="ECO:0007669"/>
    <property type="project" value="TreeGrafter"/>
</dbReference>
<dbReference type="KEGG" id="goe:100902929"/>
<dbReference type="Gene3D" id="3.30.980.10">
    <property type="entry name" value="Threonyl-trna Synthetase, Chain A, domain 2"/>
    <property type="match status" value="1"/>
</dbReference>
<dbReference type="GO" id="GO:0000166">
    <property type="term" value="F:nucleotide binding"/>
    <property type="evidence" value="ECO:0007669"/>
    <property type="project" value="InterPro"/>
</dbReference>
<dbReference type="CDD" id="cd01667">
    <property type="entry name" value="TGS_ThrRS"/>
    <property type="match status" value="1"/>
</dbReference>
<dbReference type="GO" id="GO:0005840">
    <property type="term" value="C:ribosome"/>
    <property type="evidence" value="ECO:0007669"/>
    <property type="project" value="UniProtKB-KW"/>
</dbReference>
<evidence type="ECO:0000313" key="3">
    <source>
        <dbReference type="Proteomes" id="UP000694867"/>
    </source>
</evidence>
<dbReference type="SUPFAM" id="SSF55186">
    <property type="entry name" value="ThrRS/AlaRS common domain"/>
    <property type="match status" value="1"/>
</dbReference>
<dbReference type="GeneID" id="100902929"/>
<dbReference type="InterPro" id="IPR012675">
    <property type="entry name" value="Beta-grasp_dom_sf"/>
</dbReference>
<dbReference type="Proteomes" id="UP000694867">
    <property type="component" value="Unplaced"/>
</dbReference>
<dbReference type="PANTHER" id="PTHR11451">
    <property type="entry name" value="THREONINE-TRNA LIGASE"/>
    <property type="match status" value="1"/>
</dbReference>
<evidence type="ECO:0000256" key="2">
    <source>
        <dbReference type="SAM" id="MobiDB-lite"/>
    </source>
</evidence>
<gene>
    <name evidence="4" type="primary">LOC100902929</name>
</gene>
<dbReference type="InterPro" id="IPR018163">
    <property type="entry name" value="Thr/Ala-tRNA-synth_IIc_edit"/>
</dbReference>
<evidence type="ECO:0000313" key="4">
    <source>
        <dbReference type="RefSeq" id="XP_003741361.1"/>
    </source>
</evidence>
<evidence type="ECO:0000256" key="1">
    <source>
        <dbReference type="ARBA" id="ARBA00022917"/>
    </source>
</evidence>
<keyword evidence="3" id="KW-1185">Reference proteome</keyword>
<dbReference type="GO" id="GO:0006435">
    <property type="term" value="P:threonyl-tRNA aminoacylation"/>
    <property type="evidence" value="ECO:0007669"/>
    <property type="project" value="TreeGrafter"/>
</dbReference>
<dbReference type="CTD" id="54148"/>
<keyword evidence="4" id="KW-0689">Ribosomal protein</keyword>
<dbReference type="Gene3D" id="3.10.20.30">
    <property type="match status" value="1"/>
</dbReference>
<dbReference type="RefSeq" id="XP_003741361.1">
    <property type="nucleotide sequence ID" value="XM_003741313.1"/>
</dbReference>
<sequence>MVKKATIFMKFVNGQVSRGYCVNRITLTNREVIAKRNALFSEEQERQAALVRRVEKIRVKYTGIPKECTMVMNKSISTPADCLRHLPERMLQLSVLAYVNGEPWDMSKPLEEDCELNFAHFKDFDPRKLLTVNKAFWRSCSYLLGFAIERSFKEDHRVLLHSWPAPQIKSGSFVYDAVLPLENWEPNDRELRALGNPVRKLQPEKASFERLEVEPALAKEIFEDNPYKHSVVDSFAESTENKKVILYRCKDHVDISRGPMIGNTGFIRDFGVASVHAFETGIGLVYRFQGIAYPSAFTMSPFALGVLRDRAKIMNTTGLPNELNRAPGDSKSESTTEAEVPDTDDENEQTTQAHKAAQ</sequence>